<feature type="non-terminal residue" evidence="2">
    <location>
        <position position="158"/>
    </location>
</feature>
<dbReference type="EMBL" id="LAZR01043740">
    <property type="protein sequence ID" value="KKL06358.1"/>
    <property type="molecule type" value="Genomic_DNA"/>
</dbReference>
<gene>
    <name evidence="2" type="ORF">LCGC14_2596820</name>
</gene>
<name>A0A0F9D2N6_9ZZZZ</name>
<organism evidence="2">
    <name type="scientific">marine sediment metagenome</name>
    <dbReference type="NCBI Taxonomy" id="412755"/>
    <lineage>
        <taxon>unclassified sequences</taxon>
        <taxon>metagenomes</taxon>
        <taxon>ecological metagenomes</taxon>
    </lineage>
</organism>
<proteinExistence type="predicted"/>
<evidence type="ECO:0008006" key="3">
    <source>
        <dbReference type="Google" id="ProtNLM"/>
    </source>
</evidence>
<keyword evidence="1" id="KW-0472">Membrane</keyword>
<dbReference type="InterPro" id="IPR007404">
    <property type="entry name" value="YdjM-like"/>
</dbReference>
<sequence length="158" mass="18337">MTWFTTHLALESLLIWMLIGTKLRKTYLESKRTRLLFFITSLFAIGPDLDYLIRLFTGWIPGGEPVLNIFYHRGATHSIFFPLILVLIGISVILFNYYKNEIQLKTDSINLTRLIGYSFILASLFWIMHLILDIDSAEGGMLLFWPFDDGVYQPKVLI</sequence>
<feature type="transmembrane region" description="Helical" evidence="1">
    <location>
        <begin position="35"/>
        <end position="59"/>
    </location>
</feature>
<protein>
    <recommendedName>
        <fullName evidence="3">Metal-dependent hydrolase</fullName>
    </recommendedName>
</protein>
<evidence type="ECO:0000313" key="2">
    <source>
        <dbReference type="EMBL" id="KKL06358.1"/>
    </source>
</evidence>
<evidence type="ECO:0000256" key="1">
    <source>
        <dbReference type="SAM" id="Phobius"/>
    </source>
</evidence>
<keyword evidence="1" id="KW-1133">Transmembrane helix</keyword>
<feature type="transmembrane region" description="Helical" evidence="1">
    <location>
        <begin position="79"/>
        <end position="98"/>
    </location>
</feature>
<feature type="transmembrane region" description="Helical" evidence="1">
    <location>
        <begin position="110"/>
        <end position="132"/>
    </location>
</feature>
<reference evidence="2" key="1">
    <citation type="journal article" date="2015" name="Nature">
        <title>Complex archaea that bridge the gap between prokaryotes and eukaryotes.</title>
        <authorList>
            <person name="Spang A."/>
            <person name="Saw J.H."/>
            <person name="Jorgensen S.L."/>
            <person name="Zaremba-Niedzwiedzka K."/>
            <person name="Martijn J."/>
            <person name="Lind A.E."/>
            <person name="van Eijk R."/>
            <person name="Schleper C."/>
            <person name="Guy L."/>
            <person name="Ettema T.J."/>
        </authorList>
    </citation>
    <scope>NUCLEOTIDE SEQUENCE</scope>
</reference>
<comment type="caution">
    <text evidence="2">The sequence shown here is derived from an EMBL/GenBank/DDBJ whole genome shotgun (WGS) entry which is preliminary data.</text>
</comment>
<accession>A0A0F9D2N6</accession>
<keyword evidence="1" id="KW-0812">Transmembrane</keyword>
<dbReference type="AlphaFoldDB" id="A0A0F9D2N6"/>
<dbReference type="Pfam" id="PF04307">
    <property type="entry name" value="YdjM"/>
    <property type="match status" value="1"/>
</dbReference>